<dbReference type="EMBL" id="JBGFUD010011119">
    <property type="protein sequence ID" value="MFH4983104.1"/>
    <property type="molecule type" value="Genomic_DNA"/>
</dbReference>
<evidence type="ECO:0000256" key="5">
    <source>
        <dbReference type="RuleBase" id="RU004384"/>
    </source>
</evidence>
<comment type="similarity">
    <text evidence="2 5">Belongs to the ATG8 family.</text>
</comment>
<dbReference type="Proteomes" id="UP001608902">
    <property type="component" value="Unassembled WGS sequence"/>
</dbReference>
<protein>
    <submittedName>
        <fullName evidence="6">Uncharacterized protein</fullName>
    </submittedName>
</protein>
<keyword evidence="3" id="KW-0472">Membrane</keyword>
<evidence type="ECO:0000313" key="7">
    <source>
        <dbReference type="Proteomes" id="UP001608902"/>
    </source>
</evidence>
<dbReference type="PANTHER" id="PTHR10969">
    <property type="entry name" value="MICROTUBULE-ASSOCIATED PROTEINS 1A/1B LIGHT CHAIN 3-RELATED"/>
    <property type="match status" value="1"/>
</dbReference>
<sequence>MVTPDKLKPLPNLLSYKKRLPLCCRQAEFASFRQKYPHSVPMVVEKHRKEKYLVDLDRLVFIIPERMTAGQIQNVIKKRLGHNVFQMHIYLLINNRFTPPLTLTAAEMAYRYRDEDGFVYITYSSQETFR</sequence>
<evidence type="ECO:0000256" key="4">
    <source>
        <dbReference type="ARBA" id="ARBA00023288"/>
    </source>
</evidence>
<keyword evidence="4" id="KW-0449">Lipoprotein</keyword>
<gene>
    <name evidence="6" type="ORF">AB6A40_009813</name>
</gene>
<dbReference type="GO" id="GO:0016020">
    <property type="term" value="C:membrane"/>
    <property type="evidence" value="ECO:0007669"/>
    <property type="project" value="UniProtKB-SubCell"/>
</dbReference>
<organism evidence="6 7">
    <name type="scientific">Gnathostoma spinigerum</name>
    <dbReference type="NCBI Taxonomy" id="75299"/>
    <lineage>
        <taxon>Eukaryota</taxon>
        <taxon>Metazoa</taxon>
        <taxon>Ecdysozoa</taxon>
        <taxon>Nematoda</taxon>
        <taxon>Chromadorea</taxon>
        <taxon>Rhabditida</taxon>
        <taxon>Spirurina</taxon>
        <taxon>Gnathostomatomorpha</taxon>
        <taxon>Gnathostomatoidea</taxon>
        <taxon>Gnathostomatidae</taxon>
        <taxon>Gnathostoma</taxon>
    </lineage>
</organism>
<comment type="caution">
    <text evidence="6">The sequence shown here is derived from an EMBL/GenBank/DDBJ whole genome shotgun (WGS) entry which is preliminary data.</text>
</comment>
<dbReference type="InterPro" id="IPR004241">
    <property type="entry name" value="Atg8-like"/>
</dbReference>
<evidence type="ECO:0000256" key="2">
    <source>
        <dbReference type="ARBA" id="ARBA00007293"/>
    </source>
</evidence>
<keyword evidence="5" id="KW-0072">Autophagy</keyword>
<comment type="subcellular location">
    <subcellularLocation>
        <location evidence="1">Membrane</location>
    </subcellularLocation>
</comment>
<name>A0ABD6F0A3_9BILA</name>
<evidence type="ECO:0000313" key="6">
    <source>
        <dbReference type="EMBL" id="MFH4983104.1"/>
    </source>
</evidence>
<dbReference type="InterPro" id="IPR029071">
    <property type="entry name" value="Ubiquitin-like_domsf"/>
</dbReference>
<reference evidence="6 7" key="1">
    <citation type="submission" date="2024-08" db="EMBL/GenBank/DDBJ databases">
        <title>Gnathostoma spinigerum genome.</title>
        <authorList>
            <person name="Gonzalez-Bertolin B."/>
            <person name="Monzon S."/>
            <person name="Zaballos A."/>
            <person name="Jimenez P."/>
            <person name="Dekumyoy P."/>
            <person name="Varona S."/>
            <person name="Cuesta I."/>
            <person name="Sumanam S."/>
            <person name="Adisakwattana P."/>
            <person name="Gasser R.B."/>
            <person name="Hernandez-Gonzalez A."/>
            <person name="Young N.D."/>
            <person name="Perteguer M.J."/>
        </authorList>
    </citation>
    <scope>NUCLEOTIDE SEQUENCE [LARGE SCALE GENOMIC DNA]</scope>
    <source>
        <strain evidence="6">AL3</strain>
        <tissue evidence="6">Liver</tissue>
    </source>
</reference>
<evidence type="ECO:0000256" key="3">
    <source>
        <dbReference type="ARBA" id="ARBA00023136"/>
    </source>
</evidence>
<dbReference type="SUPFAM" id="SSF54236">
    <property type="entry name" value="Ubiquitin-like"/>
    <property type="match status" value="1"/>
</dbReference>
<dbReference type="AlphaFoldDB" id="A0ABD6F0A3"/>
<evidence type="ECO:0000256" key="1">
    <source>
        <dbReference type="ARBA" id="ARBA00004370"/>
    </source>
</evidence>
<keyword evidence="7" id="KW-1185">Reference proteome</keyword>
<accession>A0ABD6F0A3</accession>
<dbReference type="GO" id="GO:0006914">
    <property type="term" value="P:autophagy"/>
    <property type="evidence" value="ECO:0007669"/>
    <property type="project" value="UniProtKB-KW"/>
</dbReference>
<dbReference type="Pfam" id="PF02991">
    <property type="entry name" value="ATG8"/>
    <property type="match status" value="1"/>
</dbReference>
<proteinExistence type="inferred from homology"/>
<dbReference type="Gene3D" id="3.10.20.90">
    <property type="entry name" value="Phosphatidylinositol 3-kinase Catalytic Subunit, Chain A, domain 1"/>
    <property type="match status" value="1"/>
</dbReference>